<accession>A0A132MH03</accession>
<sequence length="79" mass="8677">MERPKGGVRPTGGKRTRRVKRDRGRDPMEAGAVEDVAAGVDEEVWIAFLALLASLFYFVSGAIALFRNLPLWTGDKSAE</sequence>
<organism evidence="3 5">
    <name type="scientific">Hydrogenibacillus schlegelii</name>
    <name type="common">Bacillus schlegelii</name>
    <dbReference type="NCBI Taxonomy" id="1484"/>
    <lineage>
        <taxon>Bacteria</taxon>
        <taxon>Bacillati</taxon>
        <taxon>Bacillota</taxon>
        <taxon>Bacilli</taxon>
        <taxon>Bacillales</taxon>
        <taxon>Bacillales Family X. Incertae Sedis</taxon>
        <taxon>Hydrogenibacillus</taxon>
    </lineage>
</organism>
<keyword evidence="2" id="KW-1133">Transmembrane helix</keyword>
<protein>
    <submittedName>
        <fullName evidence="3">Uncharacterized protein</fullName>
    </submittedName>
</protein>
<dbReference type="RefSeq" id="WP_066202102.1">
    <property type="nucleotide sequence ID" value="NZ_CBCSAS010000001.1"/>
</dbReference>
<feature type="transmembrane region" description="Helical" evidence="2">
    <location>
        <begin position="44"/>
        <end position="66"/>
    </location>
</feature>
<reference evidence="3 5" key="1">
    <citation type="submission" date="2015-09" db="EMBL/GenBank/DDBJ databases">
        <title>Draft genome sequence of Hydrogenibacillus schlegelii DSM 2000.</title>
        <authorList>
            <person name="Hemp J."/>
        </authorList>
    </citation>
    <scope>NUCLEOTIDE SEQUENCE [LARGE SCALE GENOMIC DNA]</scope>
    <source>
        <strain evidence="3 5">MA 48</strain>
    </source>
</reference>
<keyword evidence="5" id="KW-1185">Reference proteome</keyword>
<gene>
    <name evidence="4" type="ORF">HSCHL_2335</name>
    <name evidence="3" type="ORF">SA87_03190</name>
</gene>
<name>A0A132MH03_HYDSH</name>
<keyword evidence="2" id="KW-0812">Transmembrane</keyword>
<feature type="compositionally biased region" description="Basic residues" evidence="1">
    <location>
        <begin position="12"/>
        <end position="22"/>
    </location>
</feature>
<evidence type="ECO:0000256" key="1">
    <source>
        <dbReference type="SAM" id="MobiDB-lite"/>
    </source>
</evidence>
<comment type="caution">
    <text evidence="3">The sequence shown here is derived from an EMBL/GenBank/DDBJ whole genome shotgun (WGS) entry which is preliminary data.</text>
</comment>
<reference evidence="4 6" key="2">
    <citation type="submission" date="2017-08" db="EMBL/GenBank/DDBJ databases">
        <title>Burning lignite coal seam in the remote Altai Mountains harbors a hydrogen-driven thermophilic microbial community.</title>
        <authorList>
            <person name="Kadnikov V.V."/>
            <person name="Mardanov A.V."/>
            <person name="Ivasenko D."/>
            <person name="Beletsky A.V."/>
            <person name="Karnachuk O.V."/>
            <person name="Ravin N.V."/>
        </authorList>
    </citation>
    <scope>NUCLEOTIDE SEQUENCE [LARGE SCALE GENOMIC DNA]</scope>
    <source>
        <strain evidence="4">AL33</strain>
    </source>
</reference>
<dbReference type="AlphaFoldDB" id="A0A132MH03"/>
<dbReference type="EMBL" id="PEBV01000002">
    <property type="protein sequence ID" value="PTQ54744.1"/>
    <property type="molecule type" value="Genomic_DNA"/>
</dbReference>
<evidence type="ECO:0000313" key="4">
    <source>
        <dbReference type="EMBL" id="PTQ54744.1"/>
    </source>
</evidence>
<evidence type="ECO:0000313" key="3">
    <source>
        <dbReference type="EMBL" id="OAR03856.1"/>
    </source>
</evidence>
<evidence type="ECO:0000313" key="6">
    <source>
        <dbReference type="Proteomes" id="UP000244180"/>
    </source>
</evidence>
<evidence type="ECO:0000313" key="5">
    <source>
        <dbReference type="Proteomes" id="UP000243024"/>
    </source>
</evidence>
<dbReference type="Proteomes" id="UP000243024">
    <property type="component" value="Unassembled WGS sequence"/>
</dbReference>
<evidence type="ECO:0000256" key="2">
    <source>
        <dbReference type="SAM" id="Phobius"/>
    </source>
</evidence>
<proteinExistence type="predicted"/>
<dbReference type="Proteomes" id="UP000244180">
    <property type="component" value="Unassembled WGS sequence"/>
</dbReference>
<feature type="region of interest" description="Disordered" evidence="1">
    <location>
        <begin position="1"/>
        <end position="26"/>
    </location>
</feature>
<dbReference type="EMBL" id="JXBB01000034">
    <property type="protein sequence ID" value="OAR03856.1"/>
    <property type="molecule type" value="Genomic_DNA"/>
</dbReference>
<keyword evidence="2" id="KW-0472">Membrane</keyword>